<organism evidence="3 4">
    <name type="scientific">Mytilus coruscus</name>
    <name type="common">Sea mussel</name>
    <dbReference type="NCBI Taxonomy" id="42192"/>
    <lineage>
        <taxon>Eukaryota</taxon>
        <taxon>Metazoa</taxon>
        <taxon>Spiralia</taxon>
        <taxon>Lophotrochozoa</taxon>
        <taxon>Mollusca</taxon>
        <taxon>Bivalvia</taxon>
        <taxon>Autobranchia</taxon>
        <taxon>Pteriomorphia</taxon>
        <taxon>Mytilida</taxon>
        <taxon>Mytiloidea</taxon>
        <taxon>Mytilidae</taxon>
        <taxon>Mytilinae</taxon>
        <taxon>Mytilus</taxon>
    </lineage>
</organism>
<dbReference type="Gene3D" id="3.30.160.60">
    <property type="entry name" value="Classic Zinc Finger"/>
    <property type="match status" value="1"/>
</dbReference>
<keyword evidence="4" id="KW-1185">Reference proteome</keyword>
<dbReference type="PANTHER" id="PTHR25462">
    <property type="entry name" value="BONUS, ISOFORM C-RELATED"/>
    <property type="match status" value="1"/>
</dbReference>
<dbReference type="EMBL" id="CACVKT020007264">
    <property type="protein sequence ID" value="CAC5406753.1"/>
    <property type="molecule type" value="Genomic_DNA"/>
</dbReference>
<dbReference type="OrthoDB" id="6082856at2759"/>
<dbReference type="AlphaFoldDB" id="A0A6J8DDK0"/>
<evidence type="ECO:0000313" key="4">
    <source>
        <dbReference type="Proteomes" id="UP000507470"/>
    </source>
</evidence>
<dbReference type="InterPro" id="IPR047153">
    <property type="entry name" value="TRIM45/56/19-like"/>
</dbReference>
<keyword evidence="1" id="KW-0862">Zinc</keyword>
<evidence type="ECO:0000313" key="3">
    <source>
        <dbReference type="EMBL" id="CAC5406753.1"/>
    </source>
</evidence>
<dbReference type="InterPro" id="IPR000315">
    <property type="entry name" value="Znf_B-box"/>
</dbReference>
<name>A0A6J8DDK0_MYTCO</name>
<dbReference type="Pfam" id="PF00643">
    <property type="entry name" value="zf-B_box"/>
    <property type="match status" value="1"/>
</dbReference>
<gene>
    <name evidence="3" type="ORF">MCOR_40296</name>
</gene>
<dbReference type="SUPFAM" id="SSF57845">
    <property type="entry name" value="B-box zinc-binding domain"/>
    <property type="match status" value="1"/>
</dbReference>
<accession>A0A6J8DDK0</accession>
<evidence type="ECO:0000259" key="2">
    <source>
        <dbReference type="PROSITE" id="PS50119"/>
    </source>
</evidence>
<dbReference type="GO" id="GO:0008270">
    <property type="term" value="F:zinc ion binding"/>
    <property type="evidence" value="ECO:0007669"/>
    <property type="project" value="UniProtKB-KW"/>
</dbReference>
<reference evidence="3 4" key="1">
    <citation type="submission" date="2020-06" db="EMBL/GenBank/DDBJ databases">
        <authorList>
            <person name="Li R."/>
            <person name="Bekaert M."/>
        </authorList>
    </citation>
    <scope>NUCLEOTIDE SEQUENCE [LARGE SCALE GENOMIC DNA]</scope>
    <source>
        <strain evidence="4">wild</strain>
    </source>
</reference>
<protein>
    <recommendedName>
        <fullName evidence="2">B box-type domain-containing protein</fullName>
    </recommendedName>
</protein>
<keyword evidence="1" id="KW-0479">Metal-binding</keyword>
<proteinExistence type="predicted"/>
<dbReference type="PROSITE" id="PS50119">
    <property type="entry name" value="ZF_BBOX"/>
    <property type="match status" value="1"/>
</dbReference>
<dbReference type="CDD" id="cd19757">
    <property type="entry name" value="Bbox1"/>
    <property type="match status" value="1"/>
</dbReference>
<evidence type="ECO:0000256" key="1">
    <source>
        <dbReference type="PROSITE-ProRule" id="PRU00024"/>
    </source>
</evidence>
<dbReference type="PANTHER" id="PTHR25462:SF296">
    <property type="entry name" value="MEIOTIC P26, ISOFORM F"/>
    <property type="match status" value="1"/>
</dbReference>
<keyword evidence="1" id="KW-0863">Zinc-finger</keyword>
<dbReference type="Proteomes" id="UP000507470">
    <property type="component" value="Unassembled WGS sequence"/>
</dbReference>
<feature type="domain" description="B box-type" evidence="2">
    <location>
        <begin position="78"/>
        <end position="122"/>
    </location>
</feature>
<sequence>MQTTLYSRLPECTKMSDSQTAKSCGLCNKTRNICWKCSQCKKFLCEDCKIIHSKVNLGKDHDLTRIREPIERDEPLGPNSVICNKHRNKICELFCKTCEELTCGSCLSILHKNHNLHAVDDIHKELQKKLTKLETDIDIDILSKFEKDEEILNKFDFIHRLKYEEAQRKIKEREHFFIEEVKKHTRMLLNELHEKWDVISSDISEQKSKISEIKSDLSYYKKNINESKDSKDIEKMLRDIKRLGNSLSEIN</sequence>